<dbReference type="AlphaFoldDB" id="B4D7S4"/>
<feature type="transmembrane region" description="Helical" evidence="6">
    <location>
        <begin position="12"/>
        <end position="36"/>
    </location>
</feature>
<dbReference type="STRING" id="497964.CfE428DRAFT_4964"/>
<dbReference type="GO" id="GO:0015627">
    <property type="term" value="C:type II protein secretion system complex"/>
    <property type="evidence" value="ECO:0007669"/>
    <property type="project" value="InterPro"/>
</dbReference>
<evidence type="ECO:0000256" key="4">
    <source>
        <dbReference type="ARBA" id="ARBA00022989"/>
    </source>
</evidence>
<dbReference type="PROSITE" id="PS00409">
    <property type="entry name" value="PROKAR_NTER_METHYL"/>
    <property type="match status" value="1"/>
</dbReference>
<name>B4D7S4_9BACT</name>
<evidence type="ECO:0000256" key="1">
    <source>
        <dbReference type="ARBA" id="ARBA00004167"/>
    </source>
</evidence>
<dbReference type="eggNOG" id="COG2165">
    <property type="taxonomic scope" value="Bacteria"/>
</dbReference>
<evidence type="ECO:0000256" key="3">
    <source>
        <dbReference type="ARBA" id="ARBA00022692"/>
    </source>
</evidence>
<dbReference type="EMBL" id="ABVL01000019">
    <property type="protein sequence ID" value="EDY17447.1"/>
    <property type="molecule type" value="Genomic_DNA"/>
</dbReference>
<dbReference type="PRINTS" id="PR00813">
    <property type="entry name" value="BCTERIALGSPG"/>
</dbReference>
<comment type="subcellular location">
    <subcellularLocation>
        <location evidence="1">Membrane</location>
        <topology evidence="1">Single-pass membrane protein</topology>
    </subcellularLocation>
</comment>
<organism evidence="7 8">
    <name type="scientific">Chthoniobacter flavus Ellin428</name>
    <dbReference type="NCBI Taxonomy" id="497964"/>
    <lineage>
        <taxon>Bacteria</taxon>
        <taxon>Pseudomonadati</taxon>
        <taxon>Verrucomicrobiota</taxon>
        <taxon>Spartobacteria</taxon>
        <taxon>Chthoniobacterales</taxon>
        <taxon>Chthoniobacteraceae</taxon>
        <taxon>Chthoniobacter</taxon>
    </lineage>
</organism>
<dbReference type="GO" id="GO:0016020">
    <property type="term" value="C:membrane"/>
    <property type="evidence" value="ECO:0007669"/>
    <property type="project" value="UniProtKB-SubCell"/>
</dbReference>
<keyword evidence="5 6" id="KW-0472">Membrane</keyword>
<sequence length="136" mass="15074">MLQKLNKNRAGFTLVEIMIVVAIIAMLAAIAVPNFLRARKRSQATRMLEDLRIIDSAIDQYAIENNKSSGQTVAWLDIQNYLKKGSVLYNSGGADLFGYLYSSGSFSVDNLPKLNSNSFGKLSDVAPSDFWSPFYP</sequence>
<gene>
    <name evidence="7" type="ORF">CfE428DRAFT_4964</name>
</gene>
<evidence type="ECO:0000256" key="5">
    <source>
        <dbReference type="ARBA" id="ARBA00023136"/>
    </source>
</evidence>
<reference evidence="7 8" key="1">
    <citation type="journal article" date="2011" name="J. Bacteriol.">
        <title>Genome sequence of Chthoniobacter flavus Ellin428, an aerobic heterotrophic soil bacterium.</title>
        <authorList>
            <person name="Kant R."/>
            <person name="van Passel M.W."/>
            <person name="Palva A."/>
            <person name="Lucas S."/>
            <person name="Lapidus A."/>
            <person name="Glavina Del Rio T."/>
            <person name="Dalin E."/>
            <person name="Tice H."/>
            <person name="Bruce D."/>
            <person name="Goodwin L."/>
            <person name="Pitluck S."/>
            <person name="Larimer F.W."/>
            <person name="Land M.L."/>
            <person name="Hauser L."/>
            <person name="Sangwan P."/>
            <person name="de Vos W.M."/>
            <person name="Janssen P.H."/>
            <person name="Smidt H."/>
        </authorList>
    </citation>
    <scope>NUCLEOTIDE SEQUENCE [LARGE SCALE GENOMIC DNA]</scope>
    <source>
        <strain evidence="7 8">Ellin428</strain>
    </source>
</reference>
<dbReference type="PANTHER" id="PTHR30093:SF44">
    <property type="entry name" value="TYPE II SECRETION SYSTEM CORE PROTEIN G"/>
    <property type="match status" value="1"/>
</dbReference>
<keyword evidence="3 6" id="KW-0812">Transmembrane</keyword>
<proteinExistence type="predicted"/>
<comment type="caution">
    <text evidence="7">The sequence shown here is derived from an EMBL/GenBank/DDBJ whole genome shotgun (WGS) entry which is preliminary data.</text>
</comment>
<dbReference type="Proteomes" id="UP000005824">
    <property type="component" value="Unassembled WGS sequence"/>
</dbReference>
<dbReference type="InParanoid" id="B4D7S4"/>
<evidence type="ECO:0000256" key="2">
    <source>
        <dbReference type="ARBA" id="ARBA00022481"/>
    </source>
</evidence>
<dbReference type="RefSeq" id="WP_006982285.1">
    <property type="nucleotide sequence ID" value="NZ_ABVL01000019.1"/>
</dbReference>
<dbReference type="NCBIfam" id="TIGR02532">
    <property type="entry name" value="IV_pilin_GFxxxE"/>
    <property type="match status" value="1"/>
</dbReference>
<keyword evidence="8" id="KW-1185">Reference proteome</keyword>
<accession>B4D7S4</accession>
<dbReference type="InterPro" id="IPR045584">
    <property type="entry name" value="Pilin-like"/>
</dbReference>
<keyword evidence="4 6" id="KW-1133">Transmembrane helix</keyword>
<dbReference type="Gene3D" id="3.30.700.10">
    <property type="entry name" value="Glycoprotein, Type 4 Pilin"/>
    <property type="match status" value="1"/>
</dbReference>
<evidence type="ECO:0000313" key="7">
    <source>
        <dbReference type="EMBL" id="EDY17447.1"/>
    </source>
</evidence>
<dbReference type="Pfam" id="PF07963">
    <property type="entry name" value="N_methyl"/>
    <property type="match status" value="1"/>
</dbReference>
<dbReference type="GO" id="GO:0015628">
    <property type="term" value="P:protein secretion by the type II secretion system"/>
    <property type="evidence" value="ECO:0007669"/>
    <property type="project" value="InterPro"/>
</dbReference>
<protein>
    <recommendedName>
        <fullName evidence="9">Prepilin-type cleavage/methylation domain-containing protein</fullName>
    </recommendedName>
</protein>
<dbReference type="SUPFAM" id="SSF54523">
    <property type="entry name" value="Pili subunits"/>
    <property type="match status" value="1"/>
</dbReference>
<keyword evidence="2" id="KW-0488">Methylation</keyword>
<dbReference type="InterPro" id="IPR012902">
    <property type="entry name" value="N_methyl_site"/>
</dbReference>
<evidence type="ECO:0000313" key="8">
    <source>
        <dbReference type="Proteomes" id="UP000005824"/>
    </source>
</evidence>
<dbReference type="InterPro" id="IPR000983">
    <property type="entry name" value="Bac_GSPG_pilin"/>
</dbReference>
<dbReference type="PANTHER" id="PTHR30093">
    <property type="entry name" value="GENERAL SECRETION PATHWAY PROTEIN G"/>
    <property type="match status" value="1"/>
</dbReference>
<evidence type="ECO:0008006" key="9">
    <source>
        <dbReference type="Google" id="ProtNLM"/>
    </source>
</evidence>
<evidence type="ECO:0000256" key="6">
    <source>
        <dbReference type="SAM" id="Phobius"/>
    </source>
</evidence>